<keyword evidence="1" id="KW-0175">Coiled coil</keyword>
<dbReference type="PANTHER" id="PTHR13715:SF99">
    <property type="entry name" value="INOSITOL 1,4,5-TRISPHOSPHATE RECEPTOR-LIKE PROTEIN A"/>
    <property type="match status" value="1"/>
</dbReference>
<feature type="coiled-coil region" evidence="1">
    <location>
        <begin position="225"/>
        <end position="259"/>
    </location>
</feature>
<feature type="region of interest" description="Disordered" evidence="2">
    <location>
        <begin position="308"/>
        <end position="331"/>
    </location>
</feature>
<evidence type="ECO:0000256" key="3">
    <source>
        <dbReference type="SAM" id="Phobius"/>
    </source>
</evidence>
<organism evidence="4">
    <name type="scientific">Eutreptiella gymnastica</name>
    <dbReference type="NCBI Taxonomy" id="73025"/>
    <lineage>
        <taxon>Eukaryota</taxon>
        <taxon>Discoba</taxon>
        <taxon>Euglenozoa</taxon>
        <taxon>Euglenida</taxon>
        <taxon>Spirocuta</taxon>
        <taxon>Euglenophyceae</taxon>
        <taxon>Eutreptiales</taxon>
        <taxon>Eutreptiaceae</taxon>
        <taxon>Eutreptiella</taxon>
    </lineage>
</organism>
<dbReference type="InterPro" id="IPR015925">
    <property type="entry name" value="Ryanodine_IP3_receptor"/>
</dbReference>
<gene>
    <name evidence="4" type="ORF">EGYM00163_LOCUS14181</name>
</gene>
<accession>A0A7S4CQ16</accession>
<dbReference type="EMBL" id="HBJA01041416">
    <property type="protein sequence ID" value="CAE0803059.1"/>
    <property type="molecule type" value="Transcribed_RNA"/>
</dbReference>
<dbReference type="GO" id="GO:0006816">
    <property type="term" value="P:calcium ion transport"/>
    <property type="evidence" value="ECO:0007669"/>
    <property type="project" value="InterPro"/>
</dbReference>
<dbReference type="AlphaFoldDB" id="A0A7S4CQ16"/>
<name>A0A7S4CQ16_9EUGL</name>
<feature type="transmembrane region" description="Helical" evidence="3">
    <location>
        <begin position="95"/>
        <end position="121"/>
    </location>
</feature>
<protein>
    <recommendedName>
        <fullName evidence="5">Ion transport domain-containing protein</fullName>
    </recommendedName>
</protein>
<keyword evidence="3" id="KW-0812">Transmembrane</keyword>
<reference evidence="4" key="1">
    <citation type="submission" date="2021-01" db="EMBL/GenBank/DDBJ databases">
        <authorList>
            <person name="Corre E."/>
            <person name="Pelletier E."/>
            <person name="Niang G."/>
            <person name="Scheremetjew M."/>
            <person name="Finn R."/>
            <person name="Kale V."/>
            <person name="Holt S."/>
            <person name="Cochrane G."/>
            <person name="Meng A."/>
            <person name="Brown T."/>
            <person name="Cohen L."/>
        </authorList>
    </citation>
    <scope>NUCLEOTIDE SEQUENCE</scope>
    <source>
        <strain evidence="4">CCMP1594</strain>
    </source>
</reference>
<evidence type="ECO:0008006" key="5">
    <source>
        <dbReference type="Google" id="ProtNLM"/>
    </source>
</evidence>
<evidence type="ECO:0000313" key="4">
    <source>
        <dbReference type="EMBL" id="CAE0803059.1"/>
    </source>
</evidence>
<feature type="transmembrane region" description="Helical" evidence="3">
    <location>
        <begin position="24"/>
        <end position="46"/>
    </location>
</feature>
<evidence type="ECO:0000256" key="1">
    <source>
        <dbReference type="SAM" id="Coils"/>
    </source>
</evidence>
<keyword evidence="3" id="KW-0472">Membrane</keyword>
<dbReference type="PANTHER" id="PTHR13715">
    <property type="entry name" value="RYANODINE RECEPTOR AND IP3 RECEPTOR"/>
    <property type="match status" value="1"/>
</dbReference>
<sequence>MVELLDSGEVRLLLRATTLNLQKLGQTALVILIVVYFYATAGFRFFREYHDPEKCSTLLGCATAYMDGGLSGSGIHDTLTFESPNTIWSDNWIQWLLTIVQMSFLTIYVQILLVVAQGIIIDSFGQLRDENAEVTERLKGACFICGLERHVLDQYPGGMEAHIARDHHSWNYVDLFVLLQTTPRCRLTDLEEYVHDCVQHGDTSWIPSKQCLAATSEESKHDPQVESLKAQLSVVTQKLEHLESQLTEQMAQLATKTEEPRPAEEHVAVGLVRHETVRMPKGMRMAKSRKIPSVRFGGVATISADDTMKGTAINVRPPTHPPTHVAPRPSP</sequence>
<keyword evidence="3" id="KW-1133">Transmembrane helix</keyword>
<proteinExistence type="predicted"/>
<evidence type="ECO:0000256" key="2">
    <source>
        <dbReference type="SAM" id="MobiDB-lite"/>
    </source>
</evidence>